<gene>
    <name evidence="2" type="ORF">ZT1E4_G5550</name>
</gene>
<sequence>MADSIQAAETAAADTHSPPTKEDTMDKDIDDVQATEIQPFRLLDLPDELWVRIGKMVVDDSPGIITPAETAQSILVPKHRAGSQENPIVVDEDPAASLLSTAEDLKYILNTYFPPPPAISQTNSRLRRELLAYYYKTKINLIFTWRDVLSAYPFGVWLNTVDPGMRRIMQGVTIIGFAKYTPPSPRSLLLLPPYAKDAVHVRILEGQLESIASDVKDPTWTDLVRVSVGVDFEVKEQSEYDASRGVQEYKGKLVFK</sequence>
<dbReference type="AlphaFoldDB" id="A0A2H1GCP9"/>
<reference evidence="3" key="1">
    <citation type="submission" date="2017-05" db="EMBL/GenBank/DDBJ databases">
        <authorList>
            <person name="Song R."/>
            <person name="Chenine A.L."/>
            <person name="Ruprecht R.M."/>
        </authorList>
    </citation>
    <scope>NUCLEOTIDE SEQUENCE [LARGE SCALE GENOMIC DNA]</scope>
</reference>
<dbReference type="Proteomes" id="UP000245764">
    <property type="component" value="Chromosome 4"/>
</dbReference>
<name>A0A2H1GCP9_ZYMTR</name>
<evidence type="ECO:0000313" key="2">
    <source>
        <dbReference type="EMBL" id="SMR51331.1"/>
    </source>
</evidence>
<proteinExistence type="predicted"/>
<protein>
    <recommendedName>
        <fullName evidence="4">F-box domain-containing protein</fullName>
    </recommendedName>
</protein>
<feature type="region of interest" description="Disordered" evidence="1">
    <location>
        <begin position="1"/>
        <end position="26"/>
    </location>
</feature>
<evidence type="ECO:0008006" key="4">
    <source>
        <dbReference type="Google" id="ProtNLM"/>
    </source>
</evidence>
<accession>A0A2H1GCP9</accession>
<evidence type="ECO:0000313" key="3">
    <source>
        <dbReference type="Proteomes" id="UP000245764"/>
    </source>
</evidence>
<organism evidence="2 3">
    <name type="scientific">Zymoseptoria tritici ST99CH_1E4</name>
    <dbReference type="NCBI Taxonomy" id="1276532"/>
    <lineage>
        <taxon>Eukaryota</taxon>
        <taxon>Fungi</taxon>
        <taxon>Dikarya</taxon>
        <taxon>Ascomycota</taxon>
        <taxon>Pezizomycotina</taxon>
        <taxon>Dothideomycetes</taxon>
        <taxon>Dothideomycetidae</taxon>
        <taxon>Mycosphaerellales</taxon>
        <taxon>Mycosphaerellaceae</taxon>
        <taxon>Zymoseptoria</taxon>
    </lineage>
</organism>
<evidence type="ECO:0000256" key="1">
    <source>
        <dbReference type="SAM" id="MobiDB-lite"/>
    </source>
</evidence>
<dbReference type="EMBL" id="LT854256">
    <property type="protein sequence ID" value="SMR51331.1"/>
    <property type="molecule type" value="Genomic_DNA"/>
</dbReference>